<reference evidence="1 2" key="1">
    <citation type="submission" date="2023-01" db="EMBL/GenBank/DDBJ databases">
        <authorList>
            <person name="Kreplak J."/>
        </authorList>
    </citation>
    <scope>NUCLEOTIDE SEQUENCE [LARGE SCALE GENOMIC DNA]</scope>
</reference>
<accession>A0AAV1A120</accession>
<gene>
    <name evidence="1" type="ORF">VFH_III047120</name>
</gene>
<proteinExistence type="predicted"/>
<evidence type="ECO:0000313" key="1">
    <source>
        <dbReference type="EMBL" id="CAI8602580.1"/>
    </source>
</evidence>
<protein>
    <submittedName>
        <fullName evidence="1">Uncharacterized protein</fullName>
    </submittedName>
</protein>
<sequence>MLILRTLSDEVIPKAHSETVSPTMCDGGGNLVEGPMLSSILTEAEIEASRQRREHDSHFVKTYRKVSGHDPGDGEFFCHTECKGRHDIVSWVNPGDHHRADEMDDK</sequence>
<keyword evidence="2" id="KW-1185">Reference proteome</keyword>
<name>A0AAV1A120_VICFA</name>
<dbReference type="EMBL" id="OX451738">
    <property type="protein sequence ID" value="CAI8602580.1"/>
    <property type="molecule type" value="Genomic_DNA"/>
</dbReference>
<dbReference type="Proteomes" id="UP001157006">
    <property type="component" value="Chromosome 3"/>
</dbReference>
<organism evidence="1 2">
    <name type="scientific">Vicia faba</name>
    <name type="common">Broad bean</name>
    <name type="synonym">Faba vulgaris</name>
    <dbReference type="NCBI Taxonomy" id="3906"/>
    <lineage>
        <taxon>Eukaryota</taxon>
        <taxon>Viridiplantae</taxon>
        <taxon>Streptophyta</taxon>
        <taxon>Embryophyta</taxon>
        <taxon>Tracheophyta</taxon>
        <taxon>Spermatophyta</taxon>
        <taxon>Magnoliopsida</taxon>
        <taxon>eudicotyledons</taxon>
        <taxon>Gunneridae</taxon>
        <taxon>Pentapetalae</taxon>
        <taxon>rosids</taxon>
        <taxon>fabids</taxon>
        <taxon>Fabales</taxon>
        <taxon>Fabaceae</taxon>
        <taxon>Papilionoideae</taxon>
        <taxon>50 kb inversion clade</taxon>
        <taxon>NPAAA clade</taxon>
        <taxon>Hologalegina</taxon>
        <taxon>IRL clade</taxon>
        <taxon>Fabeae</taxon>
        <taxon>Vicia</taxon>
    </lineage>
</organism>
<dbReference type="AlphaFoldDB" id="A0AAV1A120"/>
<evidence type="ECO:0000313" key="2">
    <source>
        <dbReference type="Proteomes" id="UP001157006"/>
    </source>
</evidence>